<sequence length="38" mass="4200">MAISKIYSVFTTGVKAYFILLIVEAILSISSLSLRGFF</sequence>
<evidence type="ECO:0000313" key="3">
    <source>
        <dbReference type="Proteomes" id="UP000217258"/>
    </source>
</evidence>
<dbReference type="Proteomes" id="UP000217258">
    <property type="component" value="Chromosome I"/>
</dbReference>
<organism evidence="2 3">
    <name type="scientific">Pseudoalteromonas issachenkonii</name>
    <dbReference type="NCBI Taxonomy" id="152297"/>
    <lineage>
        <taxon>Bacteria</taxon>
        <taxon>Pseudomonadati</taxon>
        <taxon>Pseudomonadota</taxon>
        <taxon>Gammaproteobacteria</taxon>
        <taxon>Alteromonadales</taxon>
        <taxon>Pseudoalteromonadaceae</taxon>
        <taxon>Pseudoalteromonas</taxon>
    </lineage>
</organism>
<evidence type="ECO:0000313" key="2">
    <source>
        <dbReference type="EMBL" id="ATC90951.1"/>
    </source>
</evidence>
<keyword evidence="1" id="KW-1133">Transmembrane helix</keyword>
<feature type="transmembrane region" description="Helical" evidence="1">
    <location>
        <begin position="16"/>
        <end position="34"/>
    </location>
</feature>
<evidence type="ECO:0000256" key="1">
    <source>
        <dbReference type="SAM" id="Phobius"/>
    </source>
</evidence>
<gene>
    <name evidence="2" type="ORF">PISS_a2100</name>
</gene>
<name>A0ABM6N4C5_9GAMM</name>
<reference evidence="2 3" key="1">
    <citation type="submission" date="2015-06" db="EMBL/GenBank/DDBJ databases">
        <authorList>
            <person name="Xie B.-B."/>
            <person name="Rong J.-C."/>
            <person name="Qin Q.-L."/>
            <person name="Zhang Y.-Z."/>
        </authorList>
    </citation>
    <scope>NUCLEOTIDE SEQUENCE [LARGE SCALE GENOMIC DNA]</scope>
    <source>
        <strain evidence="2 3">KMM 3549</strain>
    </source>
</reference>
<accession>A0ABM6N4C5</accession>
<proteinExistence type="predicted"/>
<dbReference type="EMBL" id="CP011030">
    <property type="protein sequence ID" value="ATC90951.1"/>
    <property type="molecule type" value="Genomic_DNA"/>
</dbReference>
<keyword evidence="3" id="KW-1185">Reference proteome</keyword>
<protein>
    <submittedName>
        <fullName evidence="2">Uncharacterized protein</fullName>
    </submittedName>
</protein>
<keyword evidence="1" id="KW-0472">Membrane</keyword>
<keyword evidence="1" id="KW-0812">Transmembrane</keyword>